<dbReference type="InterPro" id="IPR020556">
    <property type="entry name" value="Amidase_CS"/>
</dbReference>
<dbReference type="EMBL" id="UINC01000121">
    <property type="protein sequence ID" value="SUZ49508.1"/>
    <property type="molecule type" value="Genomic_DNA"/>
</dbReference>
<evidence type="ECO:0000256" key="1">
    <source>
        <dbReference type="SAM" id="MobiDB-lite"/>
    </source>
</evidence>
<sequence length="606" mass="66173">MENRDSKNKVTAEKAKKMMLNLWPFSKKEKPVYNLKSVSIPRTSGRTLKILVSLLRIPGIRLLLIPLLLKQAGLPSLRKSKVKDFPVMEPIHPVESKITSAAAKKSIKEFIDSTQNKRQTPTDEKSGSSAKQSLFQPETAADFHRAYLEEKTTPVDVAMRLLDIVRSIEESAVPLRPFIAWEERELMQQARASTERYERGESLGILDGVPISVKDELDMQPFPTMVGTKFYNTQPPAEDATTVSRLRSAGALMVGKTNMHEIGIGVTGLNVPYGTTRNPHHLDHFPGGSSSGSAAAVAAGLSPIALGLDGGGSIRIPASLCGVVGLKTTWGRISSAGAAPLSWSVSTVGPITSTADDAALAYSFLAGADPRQLRTQNQPPVDLQDFNNANLAGVKLGVFSPWFKHASMDIVQNCERMLDAFKAQGASIEEIEIPELNEARIAQIVTIGTEMLTSLQPHFKTFRQPFGLDALLNLTLVKEFSGGDYVKAQRIRAELIRNLTQIYQQVDAIVTPTTACTAPPILPDALINGESDLSTLTELMRYAPQANIGGFPAISFPVGYDAKGLPVGMQLMGRPWEESFLLRMAKTSEPFFTRHPPMMRFSLLPN</sequence>
<evidence type="ECO:0000313" key="3">
    <source>
        <dbReference type="EMBL" id="SUZ49508.1"/>
    </source>
</evidence>
<dbReference type="Pfam" id="PF01425">
    <property type="entry name" value="Amidase"/>
    <property type="match status" value="1"/>
</dbReference>
<name>A0A381N777_9ZZZZ</name>
<proteinExistence type="predicted"/>
<dbReference type="PROSITE" id="PS00571">
    <property type="entry name" value="AMIDASES"/>
    <property type="match status" value="1"/>
</dbReference>
<feature type="domain" description="Amidase" evidence="2">
    <location>
        <begin position="184"/>
        <end position="582"/>
    </location>
</feature>
<dbReference type="AlphaFoldDB" id="A0A381N777"/>
<dbReference type="SUPFAM" id="SSF75304">
    <property type="entry name" value="Amidase signature (AS) enzymes"/>
    <property type="match status" value="1"/>
</dbReference>
<evidence type="ECO:0000259" key="2">
    <source>
        <dbReference type="Pfam" id="PF01425"/>
    </source>
</evidence>
<dbReference type="InterPro" id="IPR000120">
    <property type="entry name" value="Amidase"/>
</dbReference>
<reference evidence="3" key="1">
    <citation type="submission" date="2018-05" db="EMBL/GenBank/DDBJ databases">
        <authorList>
            <person name="Lanie J.A."/>
            <person name="Ng W.-L."/>
            <person name="Kazmierczak K.M."/>
            <person name="Andrzejewski T.M."/>
            <person name="Davidsen T.M."/>
            <person name="Wayne K.J."/>
            <person name="Tettelin H."/>
            <person name="Glass J.I."/>
            <person name="Rusch D."/>
            <person name="Podicherti R."/>
            <person name="Tsui H.-C.T."/>
            <person name="Winkler M.E."/>
        </authorList>
    </citation>
    <scope>NUCLEOTIDE SEQUENCE</scope>
</reference>
<dbReference type="PANTHER" id="PTHR11895">
    <property type="entry name" value="TRANSAMIDASE"/>
    <property type="match status" value="1"/>
</dbReference>
<gene>
    <name evidence="3" type="ORF">METZ01_LOCUS2362</name>
</gene>
<dbReference type="InterPro" id="IPR023631">
    <property type="entry name" value="Amidase_dom"/>
</dbReference>
<dbReference type="GO" id="GO:0003824">
    <property type="term" value="F:catalytic activity"/>
    <property type="evidence" value="ECO:0007669"/>
    <property type="project" value="InterPro"/>
</dbReference>
<dbReference type="InterPro" id="IPR036928">
    <property type="entry name" value="AS_sf"/>
</dbReference>
<feature type="region of interest" description="Disordered" evidence="1">
    <location>
        <begin position="111"/>
        <end position="135"/>
    </location>
</feature>
<dbReference type="Gene3D" id="3.90.1300.10">
    <property type="entry name" value="Amidase signature (AS) domain"/>
    <property type="match status" value="1"/>
</dbReference>
<dbReference type="PANTHER" id="PTHR11895:SF67">
    <property type="entry name" value="AMIDASE DOMAIN-CONTAINING PROTEIN"/>
    <property type="match status" value="1"/>
</dbReference>
<protein>
    <recommendedName>
        <fullName evidence="2">Amidase domain-containing protein</fullName>
    </recommendedName>
</protein>
<organism evidence="3">
    <name type="scientific">marine metagenome</name>
    <dbReference type="NCBI Taxonomy" id="408172"/>
    <lineage>
        <taxon>unclassified sequences</taxon>
        <taxon>metagenomes</taxon>
        <taxon>ecological metagenomes</taxon>
    </lineage>
</organism>
<accession>A0A381N777</accession>